<dbReference type="Proteomes" id="UP000070433">
    <property type="component" value="Chromosome"/>
</dbReference>
<dbReference type="SUPFAM" id="SSF53323">
    <property type="entry name" value="Pyruvate-ferredoxin oxidoreductase, PFOR, domain III"/>
    <property type="match status" value="1"/>
</dbReference>
<dbReference type="PATRIC" id="fig|94132.3.peg.4047"/>
<dbReference type="InterPro" id="IPR002869">
    <property type="entry name" value="Pyrv_flavodox_OxRed_cen"/>
</dbReference>
<dbReference type="RefSeq" id="WP_061502769.1">
    <property type="nucleotide sequence ID" value="NZ_CP010951.1"/>
</dbReference>
<evidence type="ECO:0000313" key="5">
    <source>
        <dbReference type="Proteomes" id="UP000070433"/>
    </source>
</evidence>
<feature type="domain" description="Pyruvate/ketoisovalerate oxidoreductase catalytic" evidence="2">
    <location>
        <begin position="15"/>
        <end position="205"/>
    </location>
</feature>
<keyword evidence="1 4" id="KW-0560">Oxidoreductase</keyword>
<dbReference type="AlphaFoldDB" id="A0A127JXQ0"/>
<dbReference type="Gene3D" id="3.40.920.10">
    <property type="entry name" value="Pyruvate-ferredoxin oxidoreductase, PFOR, domain III"/>
    <property type="match status" value="1"/>
</dbReference>
<organism evidence="4 5">
    <name type="scientific">Ramlibacter tataouinensis</name>
    <dbReference type="NCBI Taxonomy" id="94132"/>
    <lineage>
        <taxon>Bacteria</taxon>
        <taxon>Pseudomonadati</taxon>
        <taxon>Pseudomonadota</taxon>
        <taxon>Betaproteobacteria</taxon>
        <taxon>Burkholderiales</taxon>
        <taxon>Comamonadaceae</taxon>
        <taxon>Ramlibacter</taxon>
    </lineage>
</organism>
<keyword evidence="4" id="KW-0670">Pyruvate</keyword>
<dbReference type="InterPro" id="IPR019752">
    <property type="entry name" value="Pyrv/ketoisovalerate_OxRed_cat"/>
</dbReference>
<dbReference type="OrthoDB" id="6135558at2"/>
<dbReference type="Pfam" id="PF20169">
    <property type="entry name" value="DUF6537"/>
    <property type="match status" value="1"/>
</dbReference>
<gene>
    <name evidence="4" type="ORF">UC35_19840</name>
</gene>
<dbReference type="Pfam" id="PF01558">
    <property type="entry name" value="POR"/>
    <property type="match status" value="1"/>
</dbReference>
<name>A0A127JXQ0_9BURK</name>
<proteinExistence type="predicted"/>
<dbReference type="InterPro" id="IPR046667">
    <property type="entry name" value="DUF6537"/>
</dbReference>
<dbReference type="GO" id="GO:0043805">
    <property type="term" value="F:indolepyruvate ferredoxin oxidoreductase activity"/>
    <property type="evidence" value="ECO:0007669"/>
    <property type="project" value="UniProtKB-EC"/>
</dbReference>
<sequence length="487" mass="52870">MNSPRAITVALLAMGGEGGGVLADWLVEMAEHQGYIAQATSVPGVAQRTGATVYYVELFPRAAVPAGAQPVLALYPVPGELDVVIASELMEAGRALQRGLVSSERTTFIVSTHRVYSMTERTAMGDGRVDAGKLLDGARAAAARLLAADFDQVAQQAAGPIAPALFGALAASGALPFERAQFEEAIRRGGVGVQASLQAFAAGYQAALAPAAEPEAPLPAVRLGPRLTPLGERIEREFPPAAHDVLRHAVLRLADYQDLPYAAEYLDLLQPLRGSGEVLAEAARQLALWMTYEDAIRVADLKTRRSRFDRVAREVRLTGAQELQINEFMHPRVEEIADILPAGLGRWLLETRWARGTLGRFTRKGRVVPTSSLRGFLLLYAIAALRPARRRSLRFAVEQARTRAWLAEIQRLAGSQALLALELARSQRLVKGYGDTHARGWRNFQRLLDELPRLERDAAGARRLSELTQAALADESGQALDRMLAST</sequence>
<dbReference type="EMBL" id="CP010951">
    <property type="protein sequence ID" value="AMO24675.1"/>
    <property type="molecule type" value="Genomic_DNA"/>
</dbReference>
<feature type="domain" description="DUF6537" evidence="3">
    <location>
        <begin position="243"/>
        <end position="449"/>
    </location>
</feature>
<evidence type="ECO:0000259" key="3">
    <source>
        <dbReference type="Pfam" id="PF20169"/>
    </source>
</evidence>
<accession>A0A127JXQ0</accession>
<dbReference type="EC" id="1.2.7.8" evidence="4"/>
<evidence type="ECO:0000313" key="4">
    <source>
        <dbReference type="EMBL" id="AMO24675.1"/>
    </source>
</evidence>
<evidence type="ECO:0000256" key="1">
    <source>
        <dbReference type="ARBA" id="ARBA00023002"/>
    </source>
</evidence>
<evidence type="ECO:0000259" key="2">
    <source>
        <dbReference type="Pfam" id="PF01558"/>
    </source>
</evidence>
<dbReference type="NCBIfam" id="NF006179">
    <property type="entry name" value="PRK08312.1"/>
    <property type="match status" value="1"/>
</dbReference>
<reference evidence="4 5" key="1">
    <citation type="journal article" date="2014" name="Int. J. Syst. Evol. Microbiol.">
        <title>Ramlibacter solisilvae sp. nov., isolated from forest soil, and emended description of the genus Ramlibacter.</title>
        <authorList>
            <person name="Lee H.J."/>
            <person name="Lee S.H."/>
            <person name="Lee S.S."/>
            <person name="Lee J.S."/>
            <person name="Kim Y."/>
            <person name="Kim S.C."/>
            <person name="Jeon C.O."/>
        </authorList>
    </citation>
    <scope>NUCLEOTIDE SEQUENCE [LARGE SCALE GENOMIC DNA]</scope>
    <source>
        <strain evidence="4 5">5-10</strain>
    </source>
</reference>
<protein>
    <submittedName>
        <fullName evidence="4">Indolepyruvate oxidoreductase subunit B</fullName>
        <ecNumber evidence="4">1.2.7.8</ecNumber>
    </submittedName>
</protein>
<keyword evidence="5" id="KW-1185">Reference proteome</keyword>